<name>A0AAY4BLL4_9TELE</name>
<dbReference type="SMART" id="SM00248">
    <property type="entry name" value="ANK"/>
    <property type="match status" value="1"/>
</dbReference>
<gene>
    <name evidence="2" type="primary">ANKRD9</name>
</gene>
<evidence type="ECO:0000256" key="1">
    <source>
        <dbReference type="PROSITE-ProRule" id="PRU00023"/>
    </source>
</evidence>
<reference evidence="2" key="1">
    <citation type="submission" date="2025-08" db="UniProtKB">
        <authorList>
            <consortium name="Ensembl"/>
        </authorList>
    </citation>
    <scope>IDENTIFICATION</scope>
</reference>
<protein>
    <recommendedName>
        <fullName evidence="4">Ankyrin repeat domain 9</fullName>
    </recommendedName>
</protein>
<dbReference type="InterPro" id="IPR052391">
    <property type="entry name" value="E3_Ligase-Neurotoxin"/>
</dbReference>
<dbReference type="InterPro" id="IPR002110">
    <property type="entry name" value="Ankyrin_rpt"/>
</dbReference>
<dbReference type="InterPro" id="IPR036770">
    <property type="entry name" value="Ankyrin_rpt-contain_sf"/>
</dbReference>
<dbReference type="SUPFAM" id="SSF48403">
    <property type="entry name" value="Ankyrin repeat"/>
    <property type="match status" value="1"/>
</dbReference>
<dbReference type="GeneTree" id="ENSGT00390000018116"/>
<dbReference type="Pfam" id="PF00023">
    <property type="entry name" value="Ank"/>
    <property type="match status" value="1"/>
</dbReference>
<dbReference type="Gene3D" id="1.25.40.20">
    <property type="entry name" value="Ankyrin repeat-containing domain"/>
    <property type="match status" value="1"/>
</dbReference>
<keyword evidence="3" id="KW-1185">Reference proteome</keyword>
<reference evidence="2" key="2">
    <citation type="submission" date="2025-09" db="UniProtKB">
        <authorList>
            <consortium name="Ensembl"/>
        </authorList>
    </citation>
    <scope>IDENTIFICATION</scope>
</reference>
<evidence type="ECO:0008006" key="4">
    <source>
        <dbReference type="Google" id="ProtNLM"/>
    </source>
</evidence>
<keyword evidence="1" id="KW-0040">ANK repeat</keyword>
<dbReference type="PANTHER" id="PTHR24133:SF16">
    <property type="entry name" value="ANKYRIN REPEAT DOMAIN-CONTAINING PROTEIN 9"/>
    <property type="match status" value="1"/>
</dbReference>
<dbReference type="AlphaFoldDB" id="A0AAY4BLL4"/>
<dbReference type="Proteomes" id="UP000694580">
    <property type="component" value="Unplaced"/>
</dbReference>
<dbReference type="Ensembl" id="ENSDCDT00010024085.1">
    <property type="protein sequence ID" value="ENSDCDP00010021810.1"/>
    <property type="gene ID" value="ENSDCDG00010010839.1"/>
</dbReference>
<sequence>AEEDYKSEKRCQRTSFAFYQAVRDRLPVWVLEDMRTMEVFHWEEDGRACAYTPSEALLYALVHDHQQYARHLLSRHSLRALDMPSRSFRCCPASPTPHVAVAVRYNRVRILRMILGCATDFTRGERQDYLDRRGCTHGDSALHLACDLLRPECLVLLLGHGASPYVTDRAGNTPLDGLLADMRRGAPDMAPRRVCLGYLLLFMPELRFRLRGELRDDAPRWQELLGRQAFQWLCGRTPPSLFAQAMQTLTRCAPPATMDTLPGYLRPLDFRLHQERSGNELHFTF</sequence>
<proteinExistence type="predicted"/>
<feature type="repeat" description="ANK" evidence="1">
    <location>
        <begin position="137"/>
        <end position="169"/>
    </location>
</feature>
<dbReference type="PROSITE" id="PS50088">
    <property type="entry name" value="ANK_REPEAT"/>
    <property type="match status" value="1"/>
</dbReference>
<accession>A0AAY4BLL4</accession>
<dbReference type="PANTHER" id="PTHR24133">
    <property type="entry name" value="ANKYRIN DOMAIN-CONTAINING"/>
    <property type="match status" value="1"/>
</dbReference>
<evidence type="ECO:0000313" key="3">
    <source>
        <dbReference type="Proteomes" id="UP000694580"/>
    </source>
</evidence>
<evidence type="ECO:0000313" key="2">
    <source>
        <dbReference type="Ensembl" id="ENSDCDP00010021810.1"/>
    </source>
</evidence>
<organism evidence="2 3">
    <name type="scientific">Denticeps clupeoides</name>
    <name type="common">denticle herring</name>
    <dbReference type="NCBI Taxonomy" id="299321"/>
    <lineage>
        <taxon>Eukaryota</taxon>
        <taxon>Metazoa</taxon>
        <taxon>Chordata</taxon>
        <taxon>Craniata</taxon>
        <taxon>Vertebrata</taxon>
        <taxon>Euteleostomi</taxon>
        <taxon>Actinopterygii</taxon>
        <taxon>Neopterygii</taxon>
        <taxon>Teleostei</taxon>
        <taxon>Clupei</taxon>
        <taxon>Clupeiformes</taxon>
        <taxon>Denticipitoidei</taxon>
        <taxon>Denticipitidae</taxon>
        <taxon>Denticeps</taxon>
    </lineage>
</organism>